<dbReference type="Pfam" id="PF13439">
    <property type="entry name" value="Glyco_transf_4"/>
    <property type="match status" value="1"/>
</dbReference>
<protein>
    <submittedName>
        <fullName evidence="3">Glycosyltransferase family 4 protein</fullName>
    </submittedName>
</protein>
<dbReference type="InterPro" id="IPR001296">
    <property type="entry name" value="Glyco_trans_1"/>
</dbReference>
<dbReference type="RefSeq" id="WP_252851295.1">
    <property type="nucleotide sequence ID" value="NZ_JAMXLR010000020.1"/>
</dbReference>
<keyword evidence="4" id="KW-1185">Reference proteome</keyword>
<reference evidence="3" key="1">
    <citation type="submission" date="2022-06" db="EMBL/GenBank/DDBJ databases">
        <title>Aeoliella straminimaris, a novel planctomycete from sediments.</title>
        <authorList>
            <person name="Vitorino I.R."/>
            <person name="Lage O.M."/>
        </authorList>
    </citation>
    <scope>NUCLEOTIDE SEQUENCE</scope>
    <source>
        <strain evidence="3">ICT_H6.2</strain>
    </source>
</reference>
<dbReference type="PANTHER" id="PTHR45947:SF3">
    <property type="entry name" value="SULFOQUINOVOSYL TRANSFERASE SQD2"/>
    <property type="match status" value="1"/>
</dbReference>
<dbReference type="InterPro" id="IPR028098">
    <property type="entry name" value="Glyco_trans_4-like_N"/>
</dbReference>
<evidence type="ECO:0000313" key="3">
    <source>
        <dbReference type="EMBL" id="MCO6043196.1"/>
    </source>
</evidence>
<dbReference type="SUPFAM" id="SSF53756">
    <property type="entry name" value="UDP-Glycosyltransferase/glycogen phosphorylase"/>
    <property type="match status" value="1"/>
</dbReference>
<dbReference type="AlphaFoldDB" id="A0A9X2JF02"/>
<dbReference type="CDD" id="cd03801">
    <property type="entry name" value="GT4_PimA-like"/>
    <property type="match status" value="1"/>
</dbReference>
<organism evidence="3 4">
    <name type="scientific">Aeoliella straminimaris</name>
    <dbReference type="NCBI Taxonomy" id="2954799"/>
    <lineage>
        <taxon>Bacteria</taxon>
        <taxon>Pseudomonadati</taxon>
        <taxon>Planctomycetota</taxon>
        <taxon>Planctomycetia</taxon>
        <taxon>Pirellulales</taxon>
        <taxon>Lacipirellulaceae</taxon>
        <taxon>Aeoliella</taxon>
    </lineage>
</organism>
<dbReference type="EMBL" id="JAMXLR010000020">
    <property type="protein sequence ID" value="MCO6043196.1"/>
    <property type="molecule type" value="Genomic_DNA"/>
</dbReference>
<name>A0A9X2JF02_9BACT</name>
<feature type="domain" description="Glycosyltransferase subfamily 4-like N-terminal" evidence="2">
    <location>
        <begin position="26"/>
        <end position="169"/>
    </location>
</feature>
<dbReference type="Gene3D" id="3.40.50.2000">
    <property type="entry name" value="Glycogen Phosphorylase B"/>
    <property type="match status" value="2"/>
</dbReference>
<proteinExistence type="predicted"/>
<dbReference type="PANTHER" id="PTHR45947">
    <property type="entry name" value="SULFOQUINOVOSYL TRANSFERASE SQD2"/>
    <property type="match status" value="1"/>
</dbReference>
<accession>A0A9X2JF02</accession>
<sequence length="389" mass="43312">MIRIAITQPDIRPYRLPVYNLLAAQPDIEVTLFADQASDAPNPVPDTVKFGFEHANVRNRRIGPAAFREHPAQIEVVDPDRFDLLIHSWNPRYLTLRPALKKAKRAGLPTVAWGHGYSKSDTWLRTWMRNRLGRLATGVMLYTHPVAERLVSEYGFDRERVFVAQNAIDQTPIQQARQSWLARSAELAAFQAEQRLDPSRTVAFVSRLRDENRPDRLLRAIANGQSELPGLTAVVVGDGPERSNLEAQARELGIVDQVRFAGAVYDEHDLAPWLLSSGVFCYPENVGLSLLTALGFGLPAITSDDIEAQNPEIVALKPGENGLLYPYGDEPAMTNAIVQILSDAQVRERMAAEALRTVTEEFTLPTMVQGFLDATRLVDGVQRTVCVPE</sequence>
<dbReference type="InterPro" id="IPR050194">
    <property type="entry name" value="Glycosyltransferase_grp1"/>
</dbReference>
<evidence type="ECO:0000259" key="2">
    <source>
        <dbReference type="Pfam" id="PF13439"/>
    </source>
</evidence>
<dbReference type="Pfam" id="PF00534">
    <property type="entry name" value="Glycos_transf_1"/>
    <property type="match status" value="1"/>
</dbReference>
<gene>
    <name evidence="3" type="ORF">NG895_04700</name>
</gene>
<dbReference type="GO" id="GO:0016757">
    <property type="term" value="F:glycosyltransferase activity"/>
    <property type="evidence" value="ECO:0007669"/>
    <property type="project" value="InterPro"/>
</dbReference>
<dbReference type="Proteomes" id="UP001155241">
    <property type="component" value="Unassembled WGS sequence"/>
</dbReference>
<evidence type="ECO:0000313" key="4">
    <source>
        <dbReference type="Proteomes" id="UP001155241"/>
    </source>
</evidence>
<feature type="domain" description="Glycosyl transferase family 1" evidence="1">
    <location>
        <begin position="194"/>
        <end position="354"/>
    </location>
</feature>
<comment type="caution">
    <text evidence="3">The sequence shown here is derived from an EMBL/GenBank/DDBJ whole genome shotgun (WGS) entry which is preliminary data.</text>
</comment>
<evidence type="ECO:0000259" key="1">
    <source>
        <dbReference type="Pfam" id="PF00534"/>
    </source>
</evidence>